<dbReference type="InterPro" id="IPR020464">
    <property type="entry name" value="LanC-like_prot_euk"/>
</dbReference>
<dbReference type="GO" id="GO:0031179">
    <property type="term" value="P:peptide modification"/>
    <property type="evidence" value="ECO:0007669"/>
    <property type="project" value="InterPro"/>
</dbReference>
<proteinExistence type="inferred from homology"/>
<dbReference type="CDD" id="cd04794">
    <property type="entry name" value="euk_LANCL"/>
    <property type="match status" value="1"/>
</dbReference>
<evidence type="ECO:0008006" key="5">
    <source>
        <dbReference type="Google" id="ProtNLM"/>
    </source>
</evidence>
<dbReference type="Pfam" id="PF05147">
    <property type="entry name" value="LANC_like"/>
    <property type="match status" value="1"/>
</dbReference>
<name>A0AAD7Z3G2_DIPPU</name>
<evidence type="ECO:0000256" key="2">
    <source>
        <dbReference type="PIRSR" id="PIRSR607822-1"/>
    </source>
</evidence>
<dbReference type="Gene3D" id="1.50.10.10">
    <property type="match status" value="1"/>
</dbReference>
<dbReference type="PANTHER" id="PTHR12736">
    <property type="entry name" value="LANC-LIKE PROTEIN"/>
    <property type="match status" value="1"/>
</dbReference>
<keyword evidence="2" id="KW-0862">Zinc</keyword>
<evidence type="ECO:0000313" key="4">
    <source>
        <dbReference type="Proteomes" id="UP001233999"/>
    </source>
</evidence>
<dbReference type="PRINTS" id="PR01951">
    <property type="entry name" value="LANCEUKARYTE"/>
</dbReference>
<dbReference type="AlphaFoldDB" id="A0AAD7Z3G2"/>
<comment type="caution">
    <text evidence="3">The sequence shown here is derived from an EMBL/GenBank/DDBJ whole genome shotgun (WGS) entry which is preliminary data.</text>
</comment>
<dbReference type="SMART" id="SM01260">
    <property type="entry name" value="LANC_like"/>
    <property type="match status" value="1"/>
</dbReference>
<sequence>MSNPKRHFVNKLQDFDGKNLFTDTNLNAKIHQTVNTIIENQPPNVRDADGGLYVGIGGIGYMFYRLSQSSAFSAEKSKFFKKSLEYIQPSLEYAERHSGDKSQKSAFLLGNSGIYAVAAAIFHSAGDKEKAERYLKRYIDAAANCKPLNFLKCGGDELFVGRAGYLSGILWLQKIFGSNFFPEDDIIAICHCIVESGRKYSQQHRSPSPLMFAYYNVEYLGAAHGLCAILQMLLSFPVFLKTDPRAERDIKSSVDYMLSLQTSSGNFPCATDELGSRARPQSEELVHWCHGAAGVVYLMAKAYLYWKEDKYLQSCLKCGDLVWSKGLLRKGP</sequence>
<dbReference type="SUPFAM" id="SSF158745">
    <property type="entry name" value="LanC-like"/>
    <property type="match status" value="1"/>
</dbReference>
<organism evidence="3 4">
    <name type="scientific">Diploptera punctata</name>
    <name type="common">Pacific beetle cockroach</name>
    <dbReference type="NCBI Taxonomy" id="6984"/>
    <lineage>
        <taxon>Eukaryota</taxon>
        <taxon>Metazoa</taxon>
        <taxon>Ecdysozoa</taxon>
        <taxon>Arthropoda</taxon>
        <taxon>Hexapoda</taxon>
        <taxon>Insecta</taxon>
        <taxon>Pterygota</taxon>
        <taxon>Neoptera</taxon>
        <taxon>Polyneoptera</taxon>
        <taxon>Dictyoptera</taxon>
        <taxon>Blattodea</taxon>
        <taxon>Blaberoidea</taxon>
        <taxon>Blaberidae</taxon>
        <taxon>Diplopterinae</taxon>
        <taxon>Diploptera</taxon>
    </lineage>
</organism>
<keyword evidence="4" id="KW-1185">Reference proteome</keyword>
<dbReference type="GO" id="GO:0005886">
    <property type="term" value="C:plasma membrane"/>
    <property type="evidence" value="ECO:0007669"/>
    <property type="project" value="TreeGrafter"/>
</dbReference>
<comment type="similarity">
    <text evidence="1">Belongs to the LanC-like protein family.</text>
</comment>
<keyword evidence="2" id="KW-0479">Metal-binding</keyword>
<protein>
    <recommendedName>
        <fullName evidence="5">LanC-like protein 3</fullName>
    </recommendedName>
</protein>
<reference evidence="3" key="2">
    <citation type="submission" date="2023-05" db="EMBL/GenBank/DDBJ databases">
        <authorList>
            <person name="Fouks B."/>
        </authorList>
    </citation>
    <scope>NUCLEOTIDE SEQUENCE</scope>
    <source>
        <strain evidence="3">Stay&amp;Tobe</strain>
        <tissue evidence="3">Testes</tissue>
    </source>
</reference>
<dbReference type="Proteomes" id="UP001233999">
    <property type="component" value="Unassembled WGS sequence"/>
</dbReference>
<dbReference type="InterPro" id="IPR012341">
    <property type="entry name" value="6hp_glycosidase-like_sf"/>
</dbReference>
<dbReference type="EMBL" id="JASPKZ010010687">
    <property type="protein sequence ID" value="KAJ9573619.1"/>
    <property type="molecule type" value="Genomic_DNA"/>
</dbReference>
<dbReference type="PANTHER" id="PTHR12736:SF7">
    <property type="entry name" value="LANC-LIKE PROTEIN 3"/>
    <property type="match status" value="1"/>
</dbReference>
<dbReference type="GO" id="GO:0046872">
    <property type="term" value="F:metal ion binding"/>
    <property type="evidence" value="ECO:0007669"/>
    <property type="project" value="UniProtKB-KW"/>
</dbReference>
<dbReference type="InterPro" id="IPR007822">
    <property type="entry name" value="LANC-like"/>
</dbReference>
<evidence type="ECO:0000256" key="1">
    <source>
        <dbReference type="ARBA" id="ARBA00007179"/>
    </source>
</evidence>
<evidence type="ECO:0000313" key="3">
    <source>
        <dbReference type="EMBL" id="KAJ9573619.1"/>
    </source>
</evidence>
<feature type="non-terminal residue" evidence="3">
    <location>
        <position position="1"/>
    </location>
</feature>
<accession>A0AAD7Z3G2</accession>
<dbReference type="PRINTS" id="PR01950">
    <property type="entry name" value="LANCSUPER"/>
</dbReference>
<reference evidence="3" key="1">
    <citation type="journal article" date="2023" name="IScience">
        <title>Live-bearing cockroach genome reveals convergent evolutionary mechanisms linked to viviparity in insects and beyond.</title>
        <authorList>
            <person name="Fouks B."/>
            <person name="Harrison M.C."/>
            <person name="Mikhailova A.A."/>
            <person name="Marchal E."/>
            <person name="English S."/>
            <person name="Carruthers M."/>
            <person name="Jennings E.C."/>
            <person name="Chiamaka E.L."/>
            <person name="Frigard R.A."/>
            <person name="Pippel M."/>
            <person name="Attardo G.M."/>
            <person name="Benoit J.B."/>
            <person name="Bornberg-Bauer E."/>
            <person name="Tobe S.S."/>
        </authorList>
    </citation>
    <scope>NUCLEOTIDE SEQUENCE</scope>
    <source>
        <strain evidence="3">Stay&amp;Tobe</strain>
    </source>
</reference>
<gene>
    <name evidence="3" type="ORF">L9F63_008960</name>
</gene>
<feature type="binding site" evidence="2">
    <location>
        <position position="289"/>
    </location>
    <ligand>
        <name>Zn(2+)</name>
        <dbReference type="ChEBI" id="CHEBI:29105"/>
    </ligand>
</feature>
<dbReference type="GO" id="GO:0005975">
    <property type="term" value="P:carbohydrate metabolic process"/>
    <property type="evidence" value="ECO:0007669"/>
    <property type="project" value="InterPro"/>
</dbReference>